<dbReference type="RefSeq" id="XP_004350205.1">
    <property type="nucleotide sequence ID" value="XM_004350155.1"/>
</dbReference>
<keyword evidence="1 4" id="KW-0479">Metal-binding</keyword>
<dbReference type="KEGG" id="dfa:DFA_11262"/>
<protein>
    <recommendedName>
        <fullName evidence="6">C3H1-type domain-containing protein</fullName>
    </recommendedName>
</protein>
<evidence type="ECO:0000256" key="1">
    <source>
        <dbReference type="ARBA" id="ARBA00022723"/>
    </source>
</evidence>
<evidence type="ECO:0000256" key="2">
    <source>
        <dbReference type="ARBA" id="ARBA00022771"/>
    </source>
</evidence>
<evidence type="ECO:0000256" key="3">
    <source>
        <dbReference type="ARBA" id="ARBA00022833"/>
    </source>
</evidence>
<dbReference type="OrthoDB" id="438553at2759"/>
<organism evidence="7 8">
    <name type="scientific">Cavenderia fasciculata</name>
    <name type="common">Slime mold</name>
    <name type="synonym">Dictyostelium fasciculatum</name>
    <dbReference type="NCBI Taxonomy" id="261658"/>
    <lineage>
        <taxon>Eukaryota</taxon>
        <taxon>Amoebozoa</taxon>
        <taxon>Evosea</taxon>
        <taxon>Eumycetozoa</taxon>
        <taxon>Dictyostelia</taxon>
        <taxon>Acytosteliales</taxon>
        <taxon>Cavenderiaceae</taxon>
        <taxon>Cavenderia</taxon>
    </lineage>
</organism>
<sequence>MDLTSRIYNYFTSSPPVTNTTVSTTTTTTVEQLHPSTFIQQQQVINHYHSSPKPLKSQTLCRHFPECKTVDCPYLHQKTTSFSSTSTFVGHPTSPSHQKPTSETLCKYYPNCTKKDCTFLHESAAAATKTVTATKASETLCKFYPNCTKKDCTFLHESTTTATTKTSEMLCKYYPNCTKKDCTFLHESAAKSAGETSVDKVCRYWNTDKYCKFGAECKYQHPTHVPTLDDILTYKSSVTVKSDPGLQENTRLPQGVPSVPNAKYRVMDNGLLICFIPFSRTYNNITYYKKIKLYRFNKTKQQYKMTFSYRVEDFHFTTAAASNGFLVCSRLPFDADVLKLMEDHEASIKKIKKLNESNTELYKKNGELLEKNSKLFQENVELKERNRKLIVQTRPVRVFNSSWSNSSNSSARRNQRIFANIRRRDPVDILVYNDKAKTFVHVLEYHKPADHVHLEGKHLTLWDKETKMAHHFDIKIQTSDVGNFNFDQPVEPKKLCDQF</sequence>
<feature type="domain" description="C3H1-type" evidence="6">
    <location>
        <begin position="196"/>
        <end position="224"/>
    </location>
</feature>
<evidence type="ECO:0000256" key="4">
    <source>
        <dbReference type="PROSITE-ProRule" id="PRU00723"/>
    </source>
</evidence>
<accession>F4QFP8</accession>
<dbReference type="Proteomes" id="UP000007797">
    <property type="component" value="Unassembled WGS sequence"/>
</dbReference>
<keyword evidence="3 4" id="KW-0862">Zinc</keyword>
<dbReference type="Pfam" id="PF00642">
    <property type="entry name" value="zf-CCCH"/>
    <property type="match status" value="1"/>
</dbReference>
<dbReference type="PROSITE" id="PS50103">
    <property type="entry name" value="ZF_C3H1"/>
    <property type="match status" value="1"/>
</dbReference>
<dbReference type="GO" id="GO:0008270">
    <property type="term" value="F:zinc ion binding"/>
    <property type="evidence" value="ECO:0007669"/>
    <property type="project" value="UniProtKB-KW"/>
</dbReference>
<keyword evidence="5" id="KW-0175">Coiled coil</keyword>
<keyword evidence="2 4" id="KW-0863">Zinc-finger</keyword>
<dbReference type="Gene3D" id="4.10.1000.10">
    <property type="entry name" value="Zinc finger, CCCH-type"/>
    <property type="match status" value="1"/>
</dbReference>
<reference evidence="8" key="1">
    <citation type="journal article" date="2011" name="Genome Res.">
        <title>Phylogeny-wide analysis of social amoeba genomes highlights ancient origins for complex intercellular communication.</title>
        <authorList>
            <person name="Heidel A.J."/>
            <person name="Lawal H.M."/>
            <person name="Felder M."/>
            <person name="Schilde C."/>
            <person name="Helps N.R."/>
            <person name="Tunggal B."/>
            <person name="Rivero F."/>
            <person name="John U."/>
            <person name="Schleicher M."/>
            <person name="Eichinger L."/>
            <person name="Platzer M."/>
            <person name="Noegel A.A."/>
            <person name="Schaap P."/>
            <person name="Gloeckner G."/>
        </authorList>
    </citation>
    <scope>NUCLEOTIDE SEQUENCE [LARGE SCALE GENOMIC DNA]</scope>
    <source>
        <strain evidence="8">SH3</strain>
    </source>
</reference>
<dbReference type="SUPFAM" id="SSF90229">
    <property type="entry name" value="CCCH zinc finger"/>
    <property type="match status" value="1"/>
</dbReference>
<dbReference type="Gene3D" id="4.10.1000.40">
    <property type="match status" value="1"/>
</dbReference>
<feature type="zinc finger region" description="C3H1-type" evidence="4">
    <location>
        <begin position="196"/>
        <end position="224"/>
    </location>
</feature>
<keyword evidence="8" id="KW-1185">Reference proteome</keyword>
<dbReference type="EMBL" id="GL883029">
    <property type="protein sequence ID" value="EGG13501.1"/>
    <property type="molecule type" value="Genomic_DNA"/>
</dbReference>
<dbReference type="SMART" id="SM00356">
    <property type="entry name" value="ZnF_C3H1"/>
    <property type="match status" value="5"/>
</dbReference>
<dbReference type="InterPro" id="IPR036855">
    <property type="entry name" value="Znf_CCCH_sf"/>
</dbReference>
<dbReference type="STRING" id="1054147.F4QFP8"/>
<evidence type="ECO:0000313" key="8">
    <source>
        <dbReference type="Proteomes" id="UP000007797"/>
    </source>
</evidence>
<dbReference type="InterPro" id="IPR000571">
    <property type="entry name" value="Znf_CCCH"/>
</dbReference>
<name>F4QFP8_CACFS</name>
<gene>
    <name evidence="7" type="ORF">DFA_11262</name>
</gene>
<proteinExistence type="predicted"/>
<dbReference type="Gene3D" id="4.10.1000.30">
    <property type="match status" value="1"/>
</dbReference>
<feature type="coiled-coil region" evidence="5">
    <location>
        <begin position="351"/>
        <end position="385"/>
    </location>
</feature>
<evidence type="ECO:0000259" key="6">
    <source>
        <dbReference type="PROSITE" id="PS50103"/>
    </source>
</evidence>
<dbReference type="AlphaFoldDB" id="F4QFP8"/>
<dbReference type="GeneID" id="14865905"/>
<evidence type="ECO:0000256" key="5">
    <source>
        <dbReference type="SAM" id="Coils"/>
    </source>
</evidence>
<dbReference type="Pfam" id="PF14608">
    <property type="entry name" value="zf-CCCH_2"/>
    <property type="match status" value="4"/>
</dbReference>
<evidence type="ECO:0000313" key="7">
    <source>
        <dbReference type="EMBL" id="EGG13501.1"/>
    </source>
</evidence>